<evidence type="ECO:0000313" key="1">
    <source>
        <dbReference type="EMBL" id="NJB90997.1"/>
    </source>
</evidence>
<dbReference type="EMBL" id="JAATIT010000004">
    <property type="protein sequence ID" value="NJB90997.1"/>
    <property type="molecule type" value="Genomic_DNA"/>
</dbReference>
<dbReference type="Proteomes" id="UP000535078">
    <property type="component" value="Unassembled WGS sequence"/>
</dbReference>
<keyword evidence="2" id="KW-1185">Reference proteome</keyword>
<gene>
    <name evidence="1" type="ORF">GGR90_003199</name>
</gene>
<sequence length="456" mass="50980">MTYSGLLDDAGRRYDPEVDPVGEAFFRRMIAKNIFFSGGIFLNDGYLVNHPAARRELMREDSLLRVMMRTQNFVRVLTRSPLGSSIADMPVQMAESGNASFDALIRSEEWESLRPLLHRLSSVWDRGNRMVWPSRQMHAGFTMLILRALAATPEQIGLTAALPVELDRLRDDFLARDPYQGNARHHFEQAALAIIATLANTGKIERAHMGLAMHELMTIANQAYHYNFGLCLNEEAAEPIAVDTSAGHAFDELLQLDEVYDGMLDDISILRVPKYLPFHEGRKFDDLLDASTHIGQAKMTYLAALEEVFHRSAAGPGEGLVDAKRGFADATHAYRERIAEHFGKFPKGDFDEAVFSSGISIGIGKLGDVATGGLGGIAIELLNNKLSPAEFLLRKMRIREIDTAMRGDIEPLRPNDYYKFSPAEIVQRHRALRPKFSSVAFDRTKIEAHISQVPPL</sequence>
<accession>A0A7X5XWA6</accession>
<comment type="caution">
    <text evidence="1">The sequence shown here is derived from an EMBL/GenBank/DDBJ whole genome shotgun (WGS) entry which is preliminary data.</text>
</comment>
<proteinExistence type="predicted"/>
<dbReference type="AlphaFoldDB" id="A0A7X5XWA6"/>
<name>A0A7X5XWA6_9SPHN</name>
<reference evidence="1 2" key="1">
    <citation type="submission" date="2020-03" db="EMBL/GenBank/DDBJ databases">
        <title>Genomic Encyclopedia of Type Strains, Phase IV (KMG-IV): sequencing the most valuable type-strain genomes for metagenomic binning, comparative biology and taxonomic classification.</title>
        <authorList>
            <person name="Goeker M."/>
        </authorList>
    </citation>
    <scope>NUCLEOTIDE SEQUENCE [LARGE SCALE GENOMIC DNA]</scope>
    <source>
        <strain evidence="1 2">DSM 25229</strain>
    </source>
</reference>
<dbReference type="RefSeq" id="WP_167922354.1">
    <property type="nucleotide sequence ID" value="NZ_JAATIT010000004.1"/>
</dbReference>
<evidence type="ECO:0000313" key="2">
    <source>
        <dbReference type="Proteomes" id="UP000535078"/>
    </source>
</evidence>
<protein>
    <submittedName>
        <fullName evidence="1">Uncharacterized protein</fullName>
    </submittedName>
</protein>
<organism evidence="1 2">
    <name type="scientific">Sphingopyxis italica</name>
    <dbReference type="NCBI Taxonomy" id="1129133"/>
    <lineage>
        <taxon>Bacteria</taxon>
        <taxon>Pseudomonadati</taxon>
        <taxon>Pseudomonadota</taxon>
        <taxon>Alphaproteobacteria</taxon>
        <taxon>Sphingomonadales</taxon>
        <taxon>Sphingomonadaceae</taxon>
        <taxon>Sphingopyxis</taxon>
    </lineage>
</organism>